<keyword evidence="1" id="KW-0614">Plasmid</keyword>
<reference evidence="1 2" key="1">
    <citation type="journal article" date="2019" name="Microbiol. Resour. Announc.">
        <title>Complete Genome Sequence of Halomonas sulfidaeris Strain Esulfide1 Isolated from a Metal Sulfide Rock at a Depth of 2,200 Meters, Obtained Using Nanopore Sequencing.</title>
        <authorList>
            <person name="Saito M."/>
            <person name="Nishigata A."/>
            <person name="Galipon J."/>
            <person name="Arakawa K."/>
        </authorList>
    </citation>
    <scope>NUCLEOTIDE SEQUENCE [LARGE SCALE GENOMIC DNA]</scope>
    <source>
        <strain evidence="1 2">ATCC BAA-803</strain>
        <plasmid evidence="2">pbaa-803-a dna</plasmid>
    </source>
</reference>
<organism evidence="1 2">
    <name type="scientific">Vreelandella sulfidaeris</name>
    <dbReference type="NCBI Taxonomy" id="115553"/>
    <lineage>
        <taxon>Bacteria</taxon>
        <taxon>Pseudomonadati</taxon>
        <taxon>Pseudomonadota</taxon>
        <taxon>Gammaproteobacteria</taxon>
        <taxon>Oceanospirillales</taxon>
        <taxon>Halomonadaceae</taxon>
        <taxon>Vreelandella</taxon>
    </lineage>
</organism>
<dbReference type="SUPFAM" id="SSF53706">
    <property type="entry name" value="Formate dehydrogenase/DMSO reductase, domains 1-3"/>
    <property type="match status" value="1"/>
</dbReference>
<accession>A0A455UHB8</accession>
<evidence type="ECO:0000313" key="1">
    <source>
        <dbReference type="EMBL" id="BBI65545.1"/>
    </source>
</evidence>
<dbReference type="Gene3D" id="3.40.50.740">
    <property type="match status" value="1"/>
</dbReference>
<dbReference type="KEGG" id="hsr:HSBAA_PA_1480"/>
<proteinExistence type="predicted"/>
<evidence type="ECO:0000313" key="2">
    <source>
        <dbReference type="Proteomes" id="UP000320231"/>
    </source>
</evidence>
<dbReference type="Proteomes" id="UP000320231">
    <property type="component" value="Plasmid pBAA-803-A"/>
</dbReference>
<geneLocation type="plasmid" evidence="2">
    <name>pbaa-803-a dna</name>
</geneLocation>
<gene>
    <name evidence="1" type="ORF">HSBAA_PA_1480</name>
</gene>
<sequence>MDFRDKDGEPLIKWNTPEEAFDAWRECTRGQLCDYTGMSYEKLSGGSGIQWPCNEQYPHGREHLYSDYVFRTFYDTAENFGHDLDTGAAVTPKTFKALNPAGRAL</sequence>
<dbReference type="EMBL" id="AP019515">
    <property type="protein sequence ID" value="BBI65545.1"/>
    <property type="molecule type" value="Genomic_DNA"/>
</dbReference>
<protein>
    <submittedName>
        <fullName evidence="1">Uncharacterized protein</fullName>
    </submittedName>
</protein>
<name>A0A455UHB8_9GAMM</name>
<dbReference type="AlphaFoldDB" id="A0A455UHB8"/>